<evidence type="ECO:0000259" key="2">
    <source>
        <dbReference type="Pfam" id="PF20151"/>
    </source>
</evidence>
<keyword evidence="4" id="KW-1185">Reference proteome</keyword>
<dbReference type="Pfam" id="PF20151">
    <property type="entry name" value="DUF6533"/>
    <property type="match status" value="1"/>
</dbReference>
<reference evidence="3 4" key="1">
    <citation type="journal article" date="2014" name="PLoS Genet.">
        <title>Analysis of the Phlebiopsis gigantea genome, transcriptome and secretome provides insight into its pioneer colonization strategies of wood.</title>
        <authorList>
            <person name="Hori C."/>
            <person name="Ishida T."/>
            <person name="Igarashi K."/>
            <person name="Samejima M."/>
            <person name="Suzuki H."/>
            <person name="Master E."/>
            <person name="Ferreira P."/>
            <person name="Ruiz-Duenas F.J."/>
            <person name="Held B."/>
            <person name="Canessa P."/>
            <person name="Larrondo L.F."/>
            <person name="Schmoll M."/>
            <person name="Druzhinina I.S."/>
            <person name="Kubicek C.P."/>
            <person name="Gaskell J.A."/>
            <person name="Kersten P."/>
            <person name="St John F."/>
            <person name="Glasner J."/>
            <person name="Sabat G."/>
            <person name="Splinter BonDurant S."/>
            <person name="Syed K."/>
            <person name="Yadav J."/>
            <person name="Mgbeahuruike A.C."/>
            <person name="Kovalchuk A."/>
            <person name="Asiegbu F.O."/>
            <person name="Lackner G."/>
            <person name="Hoffmeister D."/>
            <person name="Rencoret J."/>
            <person name="Gutierrez A."/>
            <person name="Sun H."/>
            <person name="Lindquist E."/>
            <person name="Barry K."/>
            <person name="Riley R."/>
            <person name="Grigoriev I.V."/>
            <person name="Henrissat B."/>
            <person name="Kues U."/>
            <person name="Berka R.M."/>
            <person name="Martinez A.T."/>
            <person name="Covert S.F."/>
            <person name="Blanchette R.A."/>
            <person name="Cullen D."/>
        </authorList>
    </citation>
    <scope>NUCLEOTIDE SEQUENCE [LARGE SCALE GENOMIC DNA]</scope>
    <source>
        <strain evidence="3 4">11061_1 CR5-6</strain>
    </source>
</reference>
<accession>A0A0C3NXF7</accession>
<proteinExistence type="predicted"/>
<keyword evidence="1" id="KW-0472">Membrane</keyword>
<sequence length="56" mass="6417">KALTLYEYVVTIDQEVNTVWKRRNNATSMLLLTVRWAMVMNAIIMAVPPIQNAPKV</sequence>
<protein>
    <recommendedName>
        <fullName evidence="2">DUF6533 domain-containing protein</fullName>
    </recommendedName>
</protein>
<feature type="domain" description="DUF6533" evidence="2">
    <location>
        <begin position="2"/>
        <end position="39"/>
    </location>
</feature>
<feature type="non-terminal residue" evidence="3">
    <location>
        <position position="1"/>
    </location>
</feature>
<evidence type="ECO:0000256" key="1">
    <source>
        <dbReference type="SAM" id="Phobius"/>
    </source>
</evidence>
<organism evidence="3 4">
    <name type="scientific">Phlebiopsis gigantea (strain 11061_1 CR5-6)</name>
    <name type="common">White-rot fungus</name>
    <name type="synonym">Peniophora gigantea</name>
    <dbReference type="NCBI Taxonomy" id="745531"/>
    <lineage>
        <taxon>Eukaryota</taxon>
        <taxon>Fungi</taxon>
        <taxon>Dikarya</taxon>
        <taxon>Basidiomycota</taxon>
        <taxon>Agaricomycotina</taxon>
        <taxon>Agaricomycetes</taxon>
        <taxon>Polyporales</taxon>
        <taxon>Phanerochaetaceae</taxon>
        <taxon>Phlebiopsis</taxon>
    </lineage>
</organism>
<keyword evidence="1" id="KW-1133">Transmembrane helix</keyword>
<feature type="transmembrane region" description="Helical" evidence="1">
    <location>
        <begin position="30"/>
        <end position="50"/>
    </location>
</feature>
<gene>
    <name evidence="3" type="ORF">PHLGIDRAFT_66354</name>
</gene>
<dbReference type="OrthoDB" id="2745134at2759"/>
<evidence type="ECO:0000313" key="3">
    <source>
        <dbReference type="EMBL" id="KIP10104.1"/>
    </source>
</evidence>
<name>A0A0C3NXF7_PHLG1</name>
<dbReference type="Proteomes" id="UP000053257">
    <property type="component" value="Unassembled WGS sequence"/>
</dbReference>
<keyword evidence="1" id="KW-0812">Transmembrane</keyword>
<evidence type="ECO:0000313" key="4">
    <source>
        <dbReference type="Proteomes" id="UP000053257"/>
    </source>
</evidence>
<dbReference type="InterPro" id="IPR045340">
    <property type="entry name" value="DUF6533"/>
</dbReference>
<dbReference type="AlphaFoldDB" id="A0A0C3NXF7"/>
<dbReference type="EMBL" id="KN840458">
    <property type="protein sequence ID" value="KIP10104.1"/>
    <property type="molecule type" value="Genomic_DNA"/>
</dbReference>
<dbReference type="HOGENOM" id="CLU_212411_0_0_1"/>